<dbReference type="SFLD" id="SFLDS00029">
    <property type="entry name" value="Radical_SAM"/>
    <property type="match status" value="1"/>
</dbReference>
<dbReference type="GO" id="GO:0003824">
    <property type="term" value="F:catalytic activity"/>
    <property type="evidence" value="ECO:0007669"/>
    <property type="project" value="InterPro"/>
</dbReference>
<dbReference type="AlphaFoldDB" id="A0A1Q6DT37"/>
<comment type="caution">
    <text evidence="6">The sequence shown here is derived from an EMBL/GenBank/DDBJ whole genome shotgun (WGS) entry which is preliminary data.</text>
</comment>
<dbReference type="PANTHER" id="PTHR43728">
    <property type="entry name" value="SLR0304 PROTEIN"/>
    <property type="match status" value="1"/>
</dbReference>
<dbReference type="InterPro" id="IPR006638">
    <property type="entry name" value="Elp3/MiaA/NifB-like_rSAM"/>
</dbReference>
<dbReference type="SFLD" id="SFLDG01067">
    <property type="entry name" value="SPASM/twitch_domain_containing"/>
    <property type="match status" value="1"/>
</dbReference>
<dbReference type="Gene3D" id="3.20.20.70">
    <property type="entry name" value="Aldolase class I"/>
    <property type="match status" value="1"/>
</dbReference>
<keyword evidence="2" id="KW-0479">Metal-binding</keyword>
<dbReference type="SMART" id="SM00729">
    <property type="entry name" value="Elp3"/>
    <property type="match status" value="1"/>
</dbReference>
<organism evidence="6 7">
    <name type="scientific">Methanohalarchaeum thermophilum</name>
    <dbReference type="NCBI Taxonomy" id="1903181"/>
    <lineage>
        <taxon>Archaea</taxon>
        <taxon>Methanobacteriati</taxon>
        <taxon>Methanobacteriota</taxon>
        <taxon>Methanonatronarchaeia</taxon>
        <taxon>Methanonatronarchaeales</taxon>
        <taxon>Methanonatronarchaeaceae</taxon>
        <taxon>Candidatus Methanohalarchaeum</taxon>
    </lineage>
</organism>
<proteinExistence type="predicted"/>
<dbReference type="SUPFAM" id="SSF102114">
    <property type="entry name" value="Radical SAM enzymes"/>
    <property type="match status" value="1"/>
</dbReference>
<evidence type="ECO:0000313" key="7">
    <source>
        <dbReference type="Proteomes" id="UP000185744"/>
    </source>
</evidence>
<evidence type="ECO:0000256" key="4">
    <source>
        <dbReference type="ARBA" id="ARBA00023014"/>
    </source>
</evidence>
<dbReference type="InterPro" id="IPR013785">
    <property type="entry name" value="Aldolase_TIM"/>
</dbReference>
<dbReference type="EMBL" id="MSDW01000002">
    <property type="protein sequence ID" value="OKY77501.1"/>
    <property type="molecule type" value="Genomic_DNA"/>
</dbReference>
<dbReference type="InterPro" id="IPR058240">
    <property type="entry name" value="rSAM_sf"/>
</dbReference>
<dbReference type="PROSITE" id="PS51918">
    <property type="entry name" value="RADICAL_SAM"/>
    <property type="match status" value="1"/>
</dbReference>
<evidence type="ECO:0000256" key="2">
    <source>
        <dbReference type="ARBA" id="ARBA00022723"/>
    </source>
</evidence>
<evidence type="ECO:0000313" key="6">
    <source>
        <dbReference type="EMBL" id="OKY77501.1"/>
    </source>
</evidence>
<dbReference type="InterPro" id="IPR026351">
    <property type="entry name" value="rSAM_ArsS-like"/>
</dbReference>
<dbReference type="GO" id="GO:0051536">
    <property type="term" value="F:iron-sulfur cluster binding"/>
    <property type="evidence" value="ECO:0007669"/>
    <property type="project" value="UniProtKB-KW"/>
</dbReference>
<dbReference type="STRING" id="1903181.BTN85_2152"/>
<evidence type="ECO:0000256" key="1">
    <source>
        <dbReference type="ARBA" id="ARBA00022691"/>
    </source>
</evidence>
<dbReference type="CDD" id="cd01335">
    <property type="entry name" value="Radical_SAM"/>
    <property type="match status" value="1"/>
</dbReference>
<dbReference type="InterPro" id="IPR007197">
    <property type="entry name" value="rSAM"/>
</dbReference>
<keyword evidence="3" id="KW-0408">Iron</keyword>
<gene>
    <name evidence="6" type="ORF">BTN85_2152</name>
</gene>
<keyword evidence="4" id="KW-0411">Iron-sulfur</keyword>
<evidence type="ECO:0000256" key="3">
    <source>
        <dbReference type="ARBA" id="ARBA00023004"/>
    </source>
</evidence>
<dbReference type="GO" id="GO:0046872">
    <property type="term" value="F:metal ion binding"/>
    <property type="evidence" value="ECO:0007669"/>
    <property type="project" value="UniProtKB-KW"/>
</dbReference>
<accession>A0A1Q6DT37</accession>
<feature type="domain" description="Radical SAM core" evidence="5">
    <location>
        <begin position="37"/>
        <end position="258"/>
    </location>
</feature>
<dbReference type="InParanoid" id="A0A1Q6DT37"/>
<protein>
    <submittedName>
        <fullName evidence="6">Radical SAM superfamily enzyme</fullName>
    </submittedName>
</protein>
<keyword evidence="7" id="KW-1185">Reference proteome</keyword>
<evidence type="ECO:0000259" key="5">
    <source>
        <dbReference type="PROSITE" id="PS51918"/>
    </source>
</evidence>
<dbReference type="PANTHER" id="PTHR43728:SF1">
    <property type="entry name" value="FE-S OXIDOREDUCTASE"/>
    <property type="match status" value="1"/>
</dbReference>
<reference evidence="6" key="1">
    <citation type="submission" date="2016-12" db="EMBL/GenBank/DDBJ databases">
        <title>Discovery of methanogenic haloarchaea.</title>
        <authorList>
            <person name="Sorokin D.Y."/>
            <person name="Makarova K.S."/>
            <person name="Abbas B."/>
            <person name="Ferrer M."/>
            <person name="Golyshin P.N."/>
        </authorList>
    </citation>
    <scope>NUCLEOTIDE SEQUENCE [LARGE SCALE GENOMIC DNA]</scope>
    <source>
        <strain evidence="6">HMET1</strain>
    </source>
</reference>
<dbReference type="Pfam" id="PF04055">
    <property type="entry name" value="Radical_SAM"/>
    <property type="match status" value="1"/>
</dbReference>
<dbReference type="Proteomes" id="UP000185744">
    <property type="component" value="Unassembled WGS sequence"/>
</dbReference>
<dbReference type="NCBIfam" id="TIGR04167">
    <property type="entry name" value="rSAM_SeCys"/>
    <property type="match status" value="1"/>
</dbReference>
<sequence>MDDEEFSFERQRKLLEKVDVLGFEEQLKQNNLYPLKPKEINSLDISLTYKCDQKCRHCHVMSSPSRKEMMSKDIMAEAVDTVREYDIGTVELTGGSPELHPNFTWFIDRLGQTDAEIVLRTNLTAIKTNEKPILDILTKNRVTINASLHSINKKNLKTKKDQEIYDKSIEMLKKLNQIGYGKENLELNLVYNPSDYNLPQNEKTLEKQYKKKLREKDIDFNNLFTLTNMPIGRFLREIKNRDKLDDYMNLLIDNFNPDTVKNVMCRELVSVAPNGRLYDCGFNQALKKPIKPKKVDKITKFNEKELINRKINLGNHCYGCTAKKGSSCFRTQKNPKNTKPQ</sequence>
<dbReference type="InterPro" id="IPR024521">
    <property type="entry name" value="ArsS-like_C"/>
</dbReference>
<name>A0A1Q6DT37_METT1</name>
<dbReference type="Pfam" id="PF12345">
    <property type="entry name" value="DUF3641"/>
    <property type="match status" value="1"/>
</dbReference>
<keyword evidence="1" id="KW-0949">S-adenosyl-L-methionine</keyword>